<protein>
    <recommendedName>
        <fullName evidence="5">Magnesium transporter</fullName>
    </recommendedName>
</protein>
<evidence type="ECO:0000313" key="4">
    <source>
        <dbReference type="Proteomes" id="UP001225598"/>
    </source>
</evidence>
<name>A0ABY8VHI4_9CORY</name>
<dbReference type="EMBL" id="CP126969">
    <property type="protein sequence ID" value="WIM68968.1"/>
    <property type="molecule type" value="Genomic_DNA"/>
</dbReference>
<evidence type="ECO:0000256" key="1">
    <source>
        <dbReference type="SAM" id="MobiDB-lite"/>
    </source>
</evidence>
<feature type="region of interest" description="Disordered" evidence="1">
    <location>
        <begin position="440"/>
        <end position="461"/>
    </location>
</feature>
<feature type="transmembrane region" description="Helical" evidence="2">
    <location>
        <begin position="367"/>
        <end position="384"/>
    </location>
</feature>
<keyword evidence="2" id="KW-1133">Transmembrane helix</keyword>
<dbReference type="RefSeq" id="WP_284826867.1">
    <property type="nucleotide sequence ID" value="NZ_CP126969.1"/>
</dbReference>
<gene>
    <name evidence="3" type="ORF">QP027_06255</name>
</gene>
<sequence length="461" mass="52647">MDLVDQARLAWLDDDDRDGLHTKLIAEAGSEWKQTAVTLVEAVFGSSIHSDQELFEKCFNAVTDLTWKAREMRQGFHNEELIMVSPEWARTSKTAKFALTLIELQLHRFNFDSDGIRRVLDLAEDAPLRFGKLNLNHVFLTFSRLLAGRRIDPRAIYQAVGIEAPEGTDSVSLEDVPVKIKHLLLHAMWLFPQGEYGEEMLVFSESILADNSPSDFNAHYRRAEAYRRLAATRGTPDHDRAVPITDRFSGYTSTTSDALYAEALRSIHMAIKNLPADANELHAEFVTYRMMIATERQVHDSIRRRMGRELEHVRAQVDAMSERIEQESRNGLLRSIEILALFLAVIGIMSFNISMVGLTGASSWERIGLVVLFAAILFVFYWLVHVTVYRHTHAEAVVFKVRRKRLEKLEAQMSDLETKMDYVPEEARNIFLESFVDSRPVDDVPSLTADPRRDDQNAQPQ</sequence>
<accession>A0ABY8VHI4</accession>
<evidence type="ECO:0000313" key="3">
    <source>
        <dbReference type="EMBL" id="WIM68968.1"/>
    </source>
</evidence>
<keyword evidence="2" id="KW-0472">Membrane</keyword>
<organism evidence="3 4">
    <name type="scientific">Corynebacterium breve</name>
    <dbReference type="NCBI Taxonomy" id="3049799"/>
    <lineage>
        <taxon>Bacteria</taxon>
        <taxon>Bacillati</taxon>
        <taxon>Actinomycetota</taxon>
        <taxon>Actinomycetes</taxon>
        <taxon>Mycobacteriales</taxon>
        <taxon>Corynebacteriaceae</taxon>
        <taxon>Corynebacterium</taxon>
    </lineage>
</organism>
<feature type="transmembrane region" description="Helical" evidence="2">
    <location>
        <begin position="338"/>
        <end position="361"/>
    </location>
</feature>
<keyword evidence="4" id="KW-1185">Reference proteome</keyword>
<feature type="compositionally biased region" description="Basic and acidic residues" evidence="1">
    <location>
        <begin position="450"/>
        <end position="461"/>
    </location>
</feature>
<evidence type="ECO:0008006" key="5">
    <source>
        <dbReference type="Google" id="ProtNLM"/>
    </source>
</evidence>
<reference evidence="3 4" key="1">
    <citation type="submission" date="2023-05" db="EMBL/GenBank/DDBJ databases">
        <title>Corynebacterium suedekumii sp. nov. and Corynebacterium breve sp. nov. isolated from raw cow's milk.</title>
        <authorList>
            <person name="Baer M.K."/>
            <person name="Mehl L."/>
            <person name="Hellmuth R."/>
            <person name="Marke G."/>
            <person name="Lipski A."/>
        </authorList>
    </citation>
    <scope>NUCLEOTIDE SEQUENCE [LARGE SCALE GENOMIC DNA]</scope>
    <source>
        <strain evidence="3 4">R4</strain>
    </source>
</reference>
<dbReference type="Proteomes" id="UP001225598">
    <property type="component" value="Chromosome"/>
</dbReference>
<keyword evidence="2" id="KW-0812">Transmembrane</keyword>
<proteinExistence type="predicted"/>
<evidence type="ECO:0000256" key="2">
    <source>
        <dbReference type="SAM" id="Phobius"/>
    </source>
</evidence>